<proteinExistence type="predicted"/>
<organism evidence="1 2">
    <name type="scientific">Romanomermis culicivorax</name>
    <name type="common">Nematode worm</name>
    <dbReference type="NCBI Taxonomy" id="13658"/>
    <lineage>
        <taxon>Eukaryota</taxon>
        <taxon>Metazoa</taxon>
        <taxon>Ecdysozoa</taxon>
        <taxon>Nematoda</taxon>
        <taxon>Enoplea</taxon>
        <taxon>Dorylaimia</taxon>
        <taxon>Mermithida</taxon>
        <taxon>Mermithoidea</taxon>
        <taxon>Mermithidae</taxon>
        <taxon>Romanomermis</taxon>
    </lineage>
</organism>
<dbReference type="Proteomes" id="UP000887565">
    <property type="component" value="Unplaced"/>
</dbReference>
<keyword evidence="1" id="KW-1185">Reference proteome</keyword>
<accession>A0A915IGW1</accession>
<dbReference type="AlphaFoldDB" id="A0A915IGW1"/>
<protein>
    <submittedName>
        <fullName evidence="2">Uncharacterized protein</fullName>
    </submittedName>
</protein>
<reference evidence="2" key="1">
    <citation type="submission" date="2022-11" db="UniProtKB">
        <authorList>
            <consortium name="WormBaseParasite"/>
        </authorList>
    </citation>
    <scope>IDENTIFICATION</scope>
</reference>
<sequence>MSSLLSYHLLISISTINIRIIRKSTTHAAPLIISYAAPSKLLSDKKFGFDLGSPQALIKQIEILINNVPFMANMLTFFIILEYGYPKKSSFFASALTCKAKKKYNHNKNVCD</sequence>
<evidence type="ECO:0000313" key="2">
    <source>
        <dbReference type="WBParaSite" id="nRc.2.0.1.t12561-RA"/>
    </source>
</evidence>
<name>A0A915IGW1_ROMCU</name>
<evidence type="ECO:0000313" key="1">
    <source>
        <dbReference type="Proteomes" id="UP000887565"/>
    </source>
</evidence>
<dbReference type="WBParaSite" id="nRc.2.0.1.t12561-RA">
    <property type="protein sequence ID" value="nRc.2.0.1.t12561-RA"/>
    <property type="gene ID" value="nRc.2.0.1.g12561"/>
</dbReference>